<protein>
    <submittedName>
        <fullName evidence="3">Uncharacterized protein</fullName>
    </submittedName>
</protein>
<dbReference type="AlphaFoldDB" id="A0A2N9YCY1"/>
<sequence>MKKSAFKWSALFIALFPLLLQSAFAAVTCTGTAGLTPCEWAQEANFDEFLLAIGALLLVIVPVTVVLMGGGKVLQVLGWRKTSL</sequence>
<keyword evidence="1" id="KW-0472">Membrane</keyword>
<accession>A0A2N9YCY1</accession>
<keyword evidence="2" id="KW-0732">Signal</keyword>
<dbReference type="OrthoDB" id="9990686at2"/>
<dbReference type="RefSeq" id="WP_062147204.1">
    <property type="nucleotide sequence ID" value="NZ_CP012373.2"/>
</dbReference>
<dbReference type="Proteomes" id="UP000234271">
    <property type="component" value="Chromosome"/>
</dbReference>
<keyword evidence="1" id="KW-1133">Transmembrane helix</keyword>
<name>A0A2N9YCY1_9GAMM</name>
<gene>
    <name evidence="3" type="ORF">BLE401_06000</name>
</gene>
<dbReference type="EMBL" id="CP018889">
    <property type="protein sequence ID" value="AUI68296.1"/>
    <property type="molecule type" value="Genomic_DNA"/>
</dbReference>
<evidence type="ECO:0000313" key="3">
    <source>
        <dbReference type="EMBL" id="AUI68296.1"/>
    </source>
</evidence>
<dbReference type="KEGG" id="blep:AL038_00070"/>
<feature type="signal peptide" evidence="2">
    <location>
        <begin position="1"/>
        <end position="25"/>
    </location>
</feature>
<keyword evidence="1" id="KW-0812">Transmembrane</keyword>
<dbReference type="STRING" id="288004.AL038_00070"/>
<reference evidence="4" key="1">
    <citation type="submission" date="2016-12" db="EMBL/GenBank/DDBJ databases">
        <title>Complete Genome Sequence of Beggiatoa leptomitiformis D-401.</title>
        <authorList>
            <person name="Fomenkov A."/>
            <person name="Vincze T."/>
            <person name="Grabovich M."/>
            <person name="Anton B.P."/>
            <person name="Dubinina G."/>
            <person name="Orlova M."/>
            <person name="Belousova E."/>
            <person name="Roberts R.J."/>
        </authorList>
    </citation>
    <scope>NUCLEOTIDE SEQUENCE [LARGE SCALE GENOMIC DNA]</scope>
    <source>
        <strain evidence="4">D-401</strain>
    </source>
</reference>
<proteinExistence type="predicted"/>
<evidence type="ECO:0000256" key="2">
    <source>
        <dbReference type="SAM" id="SignalP"/>
    </source>
</evidence>
<evidence type="ECO:0000256" key="1">
    <source>
        <dbReference type="SAM" id="Phobius"/>
    </source>
</evidence>
<feature type="chain" id="PRO_5014964685" evidence="2">
    <location>
        <begin position="26"/>
        <end position="84"/>
    </location>
</feature>
<keyword evidence="4" id="KW-1185">Reference proteome</keyword>
<feature type="transmembrane region" description="Helical" evidence="1">
    <location>
        <begin position="49"/>
        <end position="71"/>
    </location>
</feature>
<organism evidence="3 4">
    <name type="scientific">Beggiatoa leptomitoformis</name>
    <dbReference type="NCBI Taxonomy" id="288004"/>
    <lineage>
        <taxon>Bacteria</taxon>
        <taxon>Pseudomonadati</taxon>
        <taxon>Pseudomonadota</taxon>
        <taxon>Gammaproteobacteria</taxon>
        <taxon>Thiotrichales</taxon>
        <taxon>Thiotrichaceae</taxon>
        <taxon>Beggiatoa</taxon>
    </lineage>
</organism>
<evidence type="ECO:0000313" key="4">
    <source>
        <dbReference type="Proteomes" id="UP000234271"/>
    </source>
</evidence>